<keyword evidence="4" id="KW-1185">Reference proteome</keyword>
<dbReference type="PROSITE" id="PS51257">
    <property type="entry name" value="PROKAR_LIPOPROTEIN"/>
    <property type="match status" value="1"/>
</dbReference>
<comment type="caution">
    <text evidence="3">The sequence shown here is derived from an EMBL/GenBank/DDBJ whole genome shotgun (WGS) entry which is preliminary data.</text>
</comment>
<evidence type="ECO:0008006" key="5">
    <source>
        <dbReference type="Google" id="ProtNLM"/>
    </source>
</evidence>
<accession>A0A941D8P9</accession>
<feature type="compositionally biased region" description="Low complexity" evidence="1">
    <location>
        <begin position="21"/>
        <end position="47"/>
    </location>
</feature>
<protein>
    <recommendedName>
        <fullName evidence="5">Peptidase MA-like domain-containing protein</fullName>
    </recommendedName>
</protein>
<keyword evidence="2" id="KW-0732">Signal</keyword>
<reference evidence="3" key="1">
    <citation type="submission" date="2021-04" db="EMBL/GenBank/DDBJ databases">
        <title>Phycicoccus avicenniae sp. nov., a novel endophytic actinomycetes isolated from branch of Avicennia mariana.</title>
        <authorList>
            <person name="Tuo L."/>
        </authorList>
    </citation>
    <scope>NUCLEOTIDE SEQUENCE</scope>
    <source>
        <strain evidence="3">BSK3Z-2</strain>
    </source>
</reference>
<gene>
    <name evidence="3" type="ORF">KC207_07575</name>
</gene>
<dbReference type="EMBL" id="JAGSNF010000009">
    <property type="protein sequence ID" value="MBR7743148.1"/>
    <property type="molecule type" value="Genomic_DNA"/>
</dbReference>
<feature type="chain" id="PRO_5037152117" description="Peptidase MA-like domain-containing protein" evidence="2">
    <location>
        <begin position="26"/>
        <end position="444"/>
    </location>
</feature>
<feature type="region of interest" description="Disordered" evidence="1">
    <location>
        <begin position="21"/>
        <end position="67"/>
    </location>
</feature>
<evidence type="ECO:0000256" key="2">
    <source>
        <dbReference type="SAM" id="SignalP"/>
    </source>
</evidence>
<dbReference type="Proteomes" id="UP000677016">
    <property type="component" value="Unassembled WGS sequence"/>
</dbReference>
<sequence>MTSRDRRRAVGLVVAATVALGGCTAADEPDAGASGSTASTTPSGDAGDTSSDRASEAATAVSDVLRTRDRATLAGDRAAFAATVAHPDGATAGADDGGSDGDGDADHDEGSRQLAAFDAAGRLGLSRLEHDVVAPVDDPAAVDVTLRYRVDGIDRGDRTATVRYRVVEQDGRWLVAAQQPVAPGAAPPWLAMPDLAVRRSDHAVVVGTADTPALAAAARTVDDVLPRLARQWQRTPGRTLVLLPATPAEADALTGAPSGAPGTVAALTDGPLDDTGRATGDRVVLDPDAQARLTAVGRDVVLAHELVHVAVRATVPGTPPLWLSEGYADHVGYGRADLPQRTLAAPLLDAVRAGTGPDAIPTADALDPQAGPIETGYLAAWQVAETVVDLAGEEGLRALVRACASTDGEAAAEETCDGAMPRVLGTDRDGLTRRWLERLDRLAR</sequence>
<dbReference type="AlphaFoldDB" id="A0A941D8P9"/>
<organism evidence="3 4">
    <name type="scientific">Phycicoccus avicenniae</name>
    <dbReference type="NCBI Taxonomy" id="2828860"/>
    <lineage>
        <taxon>Bacteria</taxon>
        <taxon>Bacillati</taxon>
        <taxon>Actinomycetota</taxon>
        <taxon>Actinomycetes</taxon>
        <taxon>Micrococcales</taxon>
        <taxon>Intrasporangiaceae</taxon>
        <taxon>Phycicoccus</taxon>
    </lineage>
</organism>
<feature type="compositionally biased region" description="Acidic residues" evidence="1">
    <location>
        <begin position="97"/>
        <end position="107"/>
    </location>
</feature>
<feature type="region of interest" description="Disordered" evidence="1">
    <location>
        <begin position="87"/>
        <end position="109"/>
    </location>
</feature>
<dbReference type="RefSeq" id="WP_211602407.1">
    <property type="nucleotide sequence ID" value="NZ_JAGSNF010000009.1"/>
</dbReference>
<evidence type="ECO:0000313" key="3">
    <source>
        <dbReference type="EMBL" id="MBR7743148.1"/>
    </source>
</evidence>
<proteinExistence type="predicted"/>
<feature type="signal peptide" evidence="2">
    <location>
        <begin position="1"/>
        <end position="25"/>
    </location>
</feature>
<evidence type="ECO:0000256" key="1">
    <source>
        <dbReference type="SAM" id="MobiDB-lite"/>
    </source>
</evidence>
<name>A0A941D8P9_9MICO</name>
<evidence type="ECO:0000313" key="4">
    <source>
        <dbReference type="Proteomes" id="UP000677016"/>
    </source>
</evidence>